<dbReference type="GO" id="GO:0016301">
    <property type="term" value="F:kinase activity"/>
    <property type="evidence" value="ECO:0007669"/>
    <property type="project" value="UniProtKB-KW"/>
</dbReference>
<keyword evidence="3 4" id="KW-0067">ATP-binding</keyword>
<name>A0ABQ8UHB3_9EUKA</name>
<evidence type="ECO:0000313" key="7">
    <source>
        <dbReference type="EMBL" id="KAJ4458622.1"/>
    </source>
</evidence>
<proteinExistence type="predicted"/>
<keyword evidence="8" id="KW-1185">Reference proteome</keyword>
<feature type="compositionally biased region" description="Low complexity" evidence="5">
    <location>
        <begin position="320"/>
        <end position="329"/>
    </location>
</feature>
<feature type="region of interest" description="Disordered" evidence="5">
    <location>
        <begin position="294"/>
        <end position="387"/>
    </location>
</feature>
<dbReference type="Proteomes" id="UP001141327">
    <property type="component" value="Unassembled WGS sequence"/>
</dbReference>
<accession>A0ABQ8UHB3</accession>
<gene>
    <name evidence="7" type="ORF">PAPYR_5595</name>
</gene>
<dbReference type="InterPro" id="IPR011009">
    <property type="entry name" value="Kinase-like_dom_sf"/>
</dbReference>
<evidence type="ECO:0000256" key="1">
    <source>
        <dbReference type="ARBA" id="ARBA00012513"/>
    </source>
</evidence>
<feature type="region of interest" description="Disordered" evidence="5">
    <location>
        <begin position="575"/>
        <end position="599"/>
    </location>
</feature>
<keyword evidence="7" id="KW-0808">Transferase</keyword>
<evidence type="ECO:0000256" key="4">
    <source>
        <dbReference type="PROSITE-ProRule" id="PRU10141"/>
    </source>
</evidence>
<feature type="binding site" evidence="4">
    <location>
        <position position="34"/>
    </location>
    <ligand>
        <name>ATP</name>
        <dbReference type="ChEBI" id="CHEBI:30616"/>
    </ligand>
</feature>
<dbReference type="EMBL" id="JAPMOS010000027">
    <property type="protein sequence ID" value="KAJ4458622.1"/>
    <property type="molecule type" value="Genomic_DNA"/>
</dbReference>
<dbReference type="PANTHER" id="PTHR48012">
    <property type="entry name" value="STERILE20-LIKE KINASE, ISOFORM B-RELATED"/>
    <property type="match status" value="1"/>
</dbReference>
<sequence>MAENYDLLDLLGKGSYGSVYRARHRITGRIVACKIIPIGPEDGGDLAEIEREISFLKSCHHTNIVNYIASFPKENSLWIVMEYCGGGSVAEIAEVCNHGLTEDQIALVMREALQGLVYLHEQKKIHRDIKGRNILLTDRGEVKLADFGVSAQLSNTLSKRNSFVGTPYYMAPEIILASRYDSKADIWSLGITAIELAEIMPPLSAVHPMRALFMIPTRPPPRLAQEQQWSLAFRDFVRCCLTKDPKLRPSAAKLLTHKFVTHCKPPSILVEAVDFMRAIVARRGYGVLPSDAEAAQASQGEGDGPRVSLKKRPPLKDAFVTPSSVSPPDVSLPPLPTPLPSTPEPPKPSTTASPQPPNPRPAAQPPIPPPPLATPVPAAPGGSATPGAPATSVAMMAAALSGSGSTVGSRTAPTLPGLSATVRLALGTPAEPPLPGMCTLGRGAVPPADVAMAQMGLGTIGRSHLRQATFDATCTGRKVHAQQLAAEMRALNDNLELLNRRAGAIPIPFLSTGYLSPLSLLGYSATAPLTYCLPPPVPLSVFTGGLGQIHGPPGGSGSSTPWTRHTAEVLQALGTEQPDGHPSPGTPFQPQLSPFPAGGTLKRREQAMGTSRFQPAATPPESAPYEEMAMATLPELGNLVNVFAWHNQRLEEVPMSAKEVETTRVWTTDLSQALKTVYRI</sequence>
<evidence type="ECO:0000256" key="5">
    <source>
        <dbReference type="SAM" id="MobiDB-lite"/>
    </source>
</evidence>
<dbReference type="InterPro" id="IPR017441">
    <property type="entry name" value="Protein_kinase_ATP_BS"/>
</dbReference>
<dbReference type="PROSITE" id="PS00107">
    <property type="entry name" value="PROTEIN_KINASE_ATP"/>
    <property type="match status" value="1"/>
</dbReference>
<organism evidence="7 8">
    <name type="scientific">Paratrimastix pyriformis</name>
    <dbReference type="NCBI Taxonomy" id="342808"/>
    <lineage>
        <taxon>Eukaryota</taxon>
        <taxon>Metamonada</taxon>
        <taxon>Preaxostyla</taxon>
        <taxon>Paratrimastigidae</taxon>
        <taxon>Paratrimastix</taxon>
    </lineage>
</organism>
<reference evidence="7" key="1">
    <citation type="journal article" date="2022" name="bioRxiv">
        <title>Genomics of Preaxostyla Flagellates Illuminates Evolutionary Transitions and the Path Towards Mitochondrial Loss.</title>
        <authorList>
            <person name="Novak L.V.F."/>
            <person name="Treitli S.C."/>
            <person name="Pyrih J."/>
            <person name="Halakuc P."/>
            <person name="Pipaliya S.V."/>
            <person name="Vacek V."/>
            <person name="Brzon O."/>
            <person name="Soukal P."/>
            <person name="Eme L."/>
            <person name="Dacks J.B."/>
            <person name="Karnkowska A."/>
            <person name="Elias M."/>
            <person name="Hampl V."/>
        </authorList>
    </citation>
    <scope>NUCLEOTIDE SEQUENCE</scope>
    <source>
        <strain evidence="7">RCP-MX</strain>
    </source>
</reference>
<protein>
    <recommendedName>
        <fullName evidence="1">non-specific serine/threonine protein kinase</fullName>
        <ecNumber evidence="1">2.7.11.1</ecNumber>
    </recommendedName>
</protein>
<evidence type="ECO:0000256" key="2">
    <source>
        <dbReference type="ARBA" id="ARBA00022741"/>
    </source>
</evidence>
<dbReference type="InterPro" id="IPR000719">
    <property type="entry name" value="Prot_kinase_dom"/>
</dbReference>
<feature type="domain" description="Protein kinase" evidence="6">
    <location>
        <begin position="5"/>
        <end position="260"/>
    </location>
</feature>
<keyword evidence="2 4" id="KW-0547">Nucleotide-binding</keyword>
<evidence type="ECO:0000259" key="6">
    <source>
        <dbReference type="PROSITE" id="PS50011"/>
    </source>
</evidence>
<dbReference type="Pfam" id="PF00069">
    <property type="entry name" value="Pkinase"/>
    <property type="match status" value="1"/>
</dbReference>
<evidence type="ECO:0000313" key="8">
    <source>
        <dbReference type="Proteomes" id="UP001141327"/>
    </source>
</evidence>
<evidence type="ECO:0000256" key="3">
    <source>
        <dbReference type="ARBA" id="ARBA00022840"/>
    </source>
</evidence>
<feature type="compositionally biased region" description="Pro residues" evidence="5">
    <location>
        <begin position="330"/>
        <end position="378"/>
    </location>
</feature>
<dbReference type="InterPro" id="IPR050629">
    <property type="entry name" value="STE20/SPS1-PAK"/>
</dbReference>
<dbReference type="SUPFAM" id="SSF56112">
    <property type="entry name" value="Protein kinase-like (PK-like)"/>
    <property type="match status" value="1"/>
</dbReference>
<keyword evidence="7" id="KW-0418">Kinase</keyword>
<dbReference type="SMART" id="SM00220">
    <property type="entry name" value="S_TKc"/>
    <property type="match status" value="1"/>
</dbReference>
<comment type="caution">
    <text evidence="7">The sequence shown here is derived from an EMBL/GenBank/DDBJ whole genome shotgun (WGS) entry which is preliminary data.</text>
</comment>
<dbReference type="PANTHER" id="PTHR48012:SF18">
    <property type="entry name" value="HAPPYHOUR, ISOFORM A"/>
    <property type="match status" value="1"/>
</dbReference>
<dbReference type="Gene3D" id="1.10.510.10">
    <property type="entry name" value="Transferase(Phosphotransferase) domain 1"/>
    <property type="match status" value="1"/>
</dbReference>
<dbReference type="EC" id="2.7.11.1" evidence="1"/>
<dbReference type="PROSITE" id="PS50011">
    <property type="entry name" value="PROTEIN_KINASE_DOM"/>
    <property type="match status" value="1"/>
</dbReference>